<dbReference type="Proteomes" id="UP001434883">
    <property type="component" value="Unassembled WGS sequence"/>
</dbReference>
<name>A0ABV0R8A4_9TELE</name>
<keyword evidence="2" id="KW-1185">Reference proteome</keyword>
<organism evidence="1 2">
    <name type="scientific">Xenoophorus captivus</name>
    <dbReference type="NCBI Taxonomy" id="1517983"/>
    <lineage>
        <taxon>Eukaryota</taxon>
        <taxon>Metazoa</taxon>
        <taxon>Chordata</taxon>
        <taxon>Craniata</taxon>
        <taxon>Vertebrata</taxon>
        <taxon>Euteleostomi</taxon>
        <taxon>Actinopterygii</taxon>
        <taxon>Neopterygii</taxon>
        <taxon>Teleostei</taxon>
        <taxon>Neoteleostei</taxon>
        <taxon>Acanthomorphata</taxon>
        <taxon>Ovalentaria</taxon>
        <taxon>Atherinomorphae</taxon>
        <taxon>Cyprinodontiformes</taxon>
        <taxon>Goodeidae</taxon>
        <taxon>Xenoophorus</taxon>
    </lineage>
</organism>
<evidence type="ECO:0000313" key="2">
    <source>
        <dbReference type="Proteomes" id="UP001434883"/>
    </source>
</evidence>
<protein>
    <submittedName>
        <fullName evidence="1">Uncharacterized protein</fullName>
    </submittedName>
</protein>
<comment type="caution">
    <text evidence="1">The sequence shown here is derived from an EMBL/GenBank/DDBJ whole genome shotgun (WGS) entry which is preliminary data.</text>
</comment>
<dbReference type="EMBL" id="JAHRIN010035111">
    <property type="protein sequence ID" value="MEQ2203863.1"/>
    <property type="molecule type" value="Genomic_DNA"/>
</dbReference>
<accession>A0ABV0R8A4</accession>
<gene>
    <name evidence="1" type="ORF">XENOCAPTIV_004694</name>
</gene>
<proteinExistence type="predicted"/>
<evidence type="ECO:0000313" key="1">
    <source>
        <dbReference type="EMBL" id="MEQ2203863.1"/>
    </source>
</evidence>
<sequence>MEKLSSAFNPSLREQWAAVVQHPGSIQGQRVLLRDPEWQAVRFESGYLWPGCTCPALQPLGHQSPHIKLDLNMFHLQVQKPKGFQIIKAIKKGKYCWQQKQITIYFSTFCVFLTQ</sequence>
<reference evidence="1 2" key="1">
    <citation type="submission" date="2021-06" db="EMBL/GenBank/DDBJ databases">
        <authorList>
            <person name="Palmer J.M."/>
        </authorList>
    </citation>
    <scope>NUCLEOTIDE SEQUENCE [LARGE SCALE GENOMIC DNA]</scope>
    <source>
        <strain evidence="1 2">XC_2019</strain>
        <tissue evidence="1">Muscle</tissue>
    </source>
</reference>